<evidence type="ECO:0000259" key="1">
    <source>
        <dbReference type="Pfam" id="PF12357"/>
    </source>
</evidence>
<protein>
    <recommendedName>
        <fullName evidence="1">Phospholipase D C-terminal domain-containing protein</fullName>
    </recommendedName>
</protein>
<name>A0A445A238_ARAHY</name>
<dbReference type="Pfam" id="PF12357">
    <property type="entry name" value="PLD_C"/>
    <property type="match status" value="1"/>
</dbReference>
<gene>
    <name evidence="2" type="ORF">Ahy_B03g065674</name>
</gene>
<comment type="caution">
    <text evidence="2">The sequence shown here is derived from an EMBL/GenBank/DDBJ whole genome shotgun (WGS) entry which is preliminary data.</text>
</comment>
<evidence type="ECO:0000313" key="2">
    <source>
        <dbReference type="EMBL" id="RYR20513.1"/>
    </source>
</evidence>
<evidence type="ECO:0000313" key="3">
    <source>
        <dbReference type="Proteomes" id="UP000289738"/>
    </source>
</evidence>
<reference evidence="2 3" key="1">
    <citation type="submission" date="2019-01" db="EMBL/GenBank/DDBJ databases">
        <title>Sequencing of cultivated peanut Arachis hypogaea provides insights into genome evolution and oil improvement.</title>
        <authorList>
            <person name="Chen X."/>
        </authorList>
    </citation>
    <scope>NUCLEOTIDE SEQUENCE [LARGE SCALE GENOMIC DNA]</scope>
    <source>
        <strain evidence="3">cv. Fuhuasheng</strain>
        <tissue evidence="2">Leaves</tissue>
    </source>
</reference>
<feature type="domain" description="Phospholipase D C-terminal" evidence="1">
    <location>
        <begin position="14"/>
        <end position="60"/>
    </location>
</feature>
<sequence length="70" mass="7810">MFRASGEPRMRETDKYAANEVTKMKSHLLKYFAHVDSKGNVGSLSGWETFPDLGGNITGTFTLLEENLTI</sequence>
<keyword evidence="3" id="KW-1185">Reference proteome</keyword>
<accession>A0A445A238</accession>
<dbReference type="Proteomes" id="UP000289738">
    <property type="component" value="Chromosome B03"/>
</dbReference>
<proteinExistence type="predicted"/>
<dbReference type="EMBL" id="SDMP01000013">
    <property type="protein sequence ID" value="RYR20513.1"/>
    <property type="molecule type" value="Genomic_DNA"/>
</dbReference>
<organism evidence="2 3">
    <name type="scientific">Arachis hypogaea</name>
    <name type="common">Peanut</name>
    <dbReference type="NCBI Taxonomy" id="3818"/>
    <lineage>
        <taxon>Eukaryota</taxon>
        <taxon>Viridiplantae</taxon>
        <taxon>Streptophyta</taxon>
        <taxon>Embryophyta</taxon>
        <taxon>Tracheophyta</taxon>
        <taxon>Spermatophyta</taxon>
        <taxon>Magnoliopsida</taxon>
        <taxon>eudicotyledons</taxon>
        <taxon>Gunneridae</taxon>
        <taxon>Pentapetalae</taxon>
        <taxon>rosids</taxon>
        <taxon>fabids</taxon>
        <taxon>Fabales</taxon>
        <taxon>Fabaceae</taxon>
        <taxon>Papilionoideae</taxon>
        <taxon>50 kb inversion clade</taxon>
        <taxon>dalbergioids sensu lato</taxon>
        <taxon>Dalbergieae</taxon>
        <taxon>Pterocarpus clade</taxon>
        <taxon>Arachis</taxon>
    </lineage>
</organism>
<dbReference type="InterPro" id="IPR024632">
    <property type="entry name" value="PLipase_D_C"/>
</dbReference>
<dbReference type="STRING" id="3818.A0A445A238"/>
<dbReference type="AlphaFoldDB" id="A0A445A238"/>